<dbReference type="RefSeq" id="WP_273231228.1">
    <property type="nucleotide sequence ID" value="NZ_DALYZG010000033.1"/>
</dbReference>
<evidence type="ECO:0000313" key="2">
    <source>
        <dbReference type="EMBL" id="PZP24155.1"/>
    </source>
</evidence>
<evidence type="ECO:0000256" key="1">
    <source>
        <dbReference type="SAM" id="SignalP"/>
    </source>
</evidence>
<reference evidence="2 3" key="1">
    <citation type="submission" date="2017-08" db="EMBL/GenBank/DDBJ databases">
        <title>Infants hospitalized years apart are colonized by the same room-sourced microbial strains.</title>
        <authorList>
            <person name="Brooks B."/>
            <person name="Olm M.R."/>
            <person name="Firek B.A."/>
            <person name="Baker R."/>
            <person name="Thomas B.C."/>
            <person name="Morowitz M.J."/>
            <person name="Banfield J.F."/>
        </authorList>
    </citation>
    <scope>NUCLEOTIDE SEQUENCE [LARGE SCALE GENOMIC DNA]</scope>
    <source>
        <strain evidence="2">S2_009_000_R2_77</strain>
    </source>
</reference>
<keyword evidence="1" id="KW-0732">Signal</keyword>
<protein>
    <recommendedName>
        <fullName evidence="4">Lipoprotein</fullName>
    </recommendedName>
</protein>
<gene>
    <name evidence="2" type="ORF">DI599_09050</name>
</gene>
<dbReference type="PROSITE" id="PS51257">
    <property type="entry name" value="PROKAR_LIPOPROTEIN"/>
    <property type="match status" value="1"/>
</dbReference>
<dbReference type="Proteomes" id="UP000249198">
    <property type="component" value="Unassembled WGS sequence"/>
</dbReference>
<dbReference type="EMBL" id="QFOH01000010">
    <property type="protein sequence ID" value="PZP24155.1"/>
    <property type="molecule type" value="Genomic_DNA"/>
</dbReference>
<proteinExistence type="predicted"/>
<feature type="chain" id="PRO_5015860145" description="Lipoprotein" evidence="1">
    <location>
        <begin position="21"/>
        <end position="164"/>
    </location>
</feature>
<dbReference type="AlphaFoldDB" id="A0A2W5CWU9"/>
<comment type="caution">
    <text evidence="2">The sequence shown here is derived from an EMBL/GenBank/DDBJ whole genome shotgun (WGS) entry which is preliminary data.</text>
</comment>
<organism evidence="2 3">
    <name type="scientific">Pseudomonas kuykendallii</name>
    <dbReference type="NCBI Taxonomy" id="1007099"/>
    <lineage>
        <taxon>Bacteria</taxon>
        <taxon>Pseudomonadati</taxon>
        <taxon>Pseudomonadota</taxon>
        <taxon>Gammaproteobacteria</taxon>
        <taxon>Pseudomonadales</taxon>
        <taxon>Pseudomonadaceae</taxon>
        <taxon>Pseudomonas</taxon>
    </lineage>
</organism>
<evidence type="ECO:0000313" key="3">
    <source>
        <dbReference type="Proteomes" id="UP000249198"/>
    </source>
</evidence>
<evidence type="ECO:0008006" key="4">
    <source>
        <dbReference type="Google" id="ProtNLM"/>
    </source>
</evidence>
<feature type="signal peptide" evidence="1">
    <location>
        <begin position="1"/>
        <end position="20"/>
    </location>
</feature>
<name>A0A2W5CWU9_9PSED</name>
<accession>A0A2W5CWU9</accession>
<sequence length="164" mass="17816">MRTVLVVLGCLLLAACGGSAEEGHLTLKLDGKPMAFNERLKAQMGGDREHLVVGGHLPGSMDSYDIELWSLGKRIEPGTYSLPAAKLISRYAIQQSKDGKSRGTTIWSAFRPDEDHLSLTIESIDDWGVKGRFSGRIQLLGGDGTAFMDVSDGSFAAPYEMQNR</sequence>